<dbReference type="InterPro" id="IPR027525">
    <property type="entry name" value="eIF3i"/>
</dbReference>
<dbReference type="SUPFAM" id="SSF50978">
    <property type="entry name" value="WD40 repeat-like"/>
    <property type="match status" value="1"/>
</dbReference>
<dbReference type="PROSITE" id="PS00678">
    <property type="entry name" value="WD_REPEATS_1"/>
    <property type="match status" value="1"/>
</dbReference>
<dbReference type="PROSITE" id="PS50082">
    <property type="entry name" value="WD_REPEATS_2"/>
    <property type="match status" value="2"/>
</dbReference>
<keyword evidence="5" id="KW-0648">Protein biosynthesis</keyword>
<evidence type="ECO:0000256" key="4">
    <source>
        <dbReference type="ARBA" id="ARBA00022737"/>
    </source>
</evidence>
<evidence type="ECO:0000256" key="7">
    <source>
        <dbReference type="ARBA" id="ARBA00040390"/>
    </source>
</evidence>
<dbReference type="InterPro" id="IPR019775">
    <property type="entry name" value="WD40_repeat_CS"/>
</dbReference>
<accession>A0A915HJD5</accession>
<dbReference type="GO" id="GO:0071541">
    <property type="term" value="C:eukaryotic translation initiation factor 3 complex, eIF3m"/>
    <property type="evidence" value="ECO:0007669"/>
    <property type="project" value="TreeGrafter"/>
</dbReference>
<evidence type="ECO:0000313" key="9">
    <source>
        <dbReference type="Proteomes" id="UP000887565"/>
    </source>
</evidence>
<dbReference type="AlphaFoldDB" id="A0A915HJD5"/>
<reference evidence="10" key="1">
    <citation type="submission" date="2022-11" db="UniProtKB">
        <authorList>
            <consortium name="WormBaseParasite"/>
        </authorList>
    </citation>
    <scope>IDENTIFICATION</scope>
</reference>
<evidence type="ECO:0000256" key="6">
    <source>
        <dbReference type="ARBA" id="ARBA00038394"/>
    </source>
</evidence>
<keyword evidence="2" id="KW-0396">Initiation factor</keyword>
<name>A0A915HJD5_ROMCU</name>
<comment type="similarity">
    <text evidence="6">Belongs to the WD repeat STRAP family.</text>
</comment>
<dbReference type="GO" id="GO:0003743">
    <property type="term" value="F:translation initiation factor activity"/>
    <property type="evidence" value="ECO:0007669"/>
    <property type="project" value="UniProtKB-KW"/>
</dbReference>
<dbReference type="PROSITE" id="PS50294">
    <property type="entry name" value="WD_REPEATS_REGION"/>
    <property type="match status" value="2"/>
</dbReference>
<evidence type="ECO:0000256" key="3">
    <source>
        <dbReference type="ARBA" id="ARBA00022574"/>
    </source>
</evidence>
<dbReference type="Pfam" id="PF24805">
    <property type="entry name" value="EIF3I"/>
    <property type="match status" value="1"/>
</dbReference>
<keyword evidence="9" id="KW-1185">Reference proteome</keyword>
<keyword evidence="1" id="KW-0963">Cytoplasm</keyword>
<proteinExistence type="inferred from homology"/>
<dbReference type="SMART" id="SM00320">
    <property type="entry name" value="WD40"/>
    <property type="match status" value="2"/>
</dbReference>
<dbReference type="InterPro" id="IPR015943">
    <property type="entry name" value="WD40/YVTN_repeat-like_dom_sf"/>
</dbReference>
<sequence>MRPLTLKGHERSITKVKYNRDGDLLFTAAKDKHPCVWFAENGERLGSYDGHNGVIWCMDVSWDSGRLLTGSGDNMCIMWDVETGQKVHALNSPIAVRTVGFSYSANLFFYGTDLRTSNPCTLNFFDVRDPDQMTDGHPQFSIQCPYPKSRISSALWSHLDYMVITV</sequence>
<dbReference type="GO" id="GO:0002183">
    <property type="term" value="P:cytoplasmic translational initiation"/>
    <property type="evidence" value="ECO:0007669"/>
    <property type="project" value="TreeGrafter"/>
</dbReference>
<keyword evidence="3 8" id="KW-0853">WD repeat</keyword>
<feature type="repeat" description="WD" evidence="8">
    <location>
        <begin position="6"/>
        <end position="47"/>
    </location>
</feature>
<protein>
    <recommendedName>
        <fullName evidence="7">Serine-threonine kinase receptor-associated protein</fullName>
    </recommendedName>
</protein>
<dbReference type="InterPro" id="IPR036322">
    <property type="entry name" value="WD40_repeat_dom_sf"/>
</dbReference>
<feature type="repeat" description="WD" evidence="8">
    <location>
        <begin position="48"/>
        <end position="89"/>
    </location>
</feature>
<dbReference type="GO" id="GO:0003723">
    <property type="term" value="F:RNA binding"/>
    <property type="evidence" value="ECO:0007669"/>
    <property type="project" value="TreeGrafter"/>
</dbReference>
<dbReference type="WBParaSite" id="nRc.2.0.1.t01549-RA">
    <property type="protein sequence ID" value="nRc.2.0.1.t01549-RA"/>
    <property type="gene ID" value="nRc.2.0.1.g01549"/>
</dbReference>
<organism evidence="9 10">
    <name type="scientific">Romanomermis culicivorax</name>
    <name type="common">Nematode worm</name>
    <dbReference type="NCBI Taxonomy" id="13658"/>
    <lineage>
        <taxon>Eukaryota</taxon>
        <taxon>Metazoa</taxon>
        <taxon>Ecdysozoa</taxon>
        <taxon>Nematoda</taxon>
        <taxon>Enoplea</taxon>
        <taxon>Dorylaimia</taxon>
        <taxon>Mermithida</taxon>
        <taxon>Mermithoidea</taxon>
        <taxon>Mermithidae</taxon>
        <taxon>Romanomermis</taxon>
    </lineage>
</organism>
<dbReference type="PANTHER" id="PTHR19877">
    <property type="entry name" value="EUKARYOTIC TRANSLATION INITIATION FACTOR 3 SUBUNIT I"/>
    <property type="match status" value="1"/>
</dbReference>
<evidence type="ECO:0000256" key="2">
    <source>
        <dbReference type="ARBA" id="ARBA00022540"/>
    </source>
</evidence>
<evidence type="ECO:0000256" key="8">
    <source>
        <dbReference type="PROSITE-ProRule" id="PRU00221"/>
    </source>
</evidence>
<evidence type="ECO:0000256" key="5">
    <source>
        <dbReference type="ARBA" id="ARBA00022917"/>
    </source>
</evidence>
<keyword evidence="4" id="KW-0677">Repeat</keyword>
<dbReference type="OMA" id="SCTHSHI"/>
<dbReference type="PANTHER" id="PTHR19877:SF1">
    <property type="entry name" value="EUKARYOTIC TRANSLATION INITIATION FACTOR 3 SUBUNIT I"/>
    <property type="match status" value="1"/>
</dbReference>
<evidence type="ECO:0000313" key="10">
    <source>
        <dbReference type="WBParaSite" id="nRc.2.0.1.t01549-RA"/>
    </source>
</evidence>
<evidence type="ECO:0000256" key="1">
    <source>
        <dbReference type="ARBA" id="ARBA00022490"/>
    </source>
</evidence>
<dbReference type="InterPro" id="IPR001680">
    <property type="entry name" value="WD40_rpt"/>
</dbReference>
<dbReference type="Proteomes" id="UP000887565">
    <property type="component" value="Unplaced"/>
</dbReference>
<dbReference type="Gene3D" id="2.130.10.10">
    <property type="entry name" value="YVTN repeat-like/Quinoprotein amine dehydrogenase"/>
    <property type="match status" value="1"/>
</dbReference>